<proteinExistence type="predicted"/>
<dbReference type="InterPro" id="IPR051793">
    <property type="entry name" value="NADH:flavin_oxidoreductase"/>
</dbReference>
<feature type="non-terminal residue" evidence="5">
    <location>
        <position position="1"/>
    </location>
</feature>
<dbReference type="PANTHER" id="PTHR42917:SF2">
    <property type="entry name" value="2,4-DIENOYL-COA REDUCTASE [(2E)-ENOYL-COA-PRODUCING]"/>
    <property type="match status" value="1"/>
</dbReference>
<evidence type="ECO:0000256" key="1">
    <source>
        <dbReference type="ARBA" id="ARBA00001917"/>
    </source>
</evidence>
<protein>
    <recommendedName>
        <fullName evidence="6">FAD/NAD(P)-binding domain-containing protein</fullName>
    </recommendedName>
</protein>
<dbReference type="InterPro" id="IPR036188">
    <property type="entry name" value="FAD/NAD-bd_sf"/>
</dbReference>
<comment type="cofactor">
    <cofactor evidence="1">
        <name>FMN</name>
        <dbReference type="ChEBI" id="CHEBI:58210"/>
    </cofactor>
</comment>
<dbReference type="PANTHER" id="PTHR42917">
    <property type="entry name" value="2,4-DIENOYL-COA REDUCTASE"/>
    <property type="match status" value="1"/>
</dbReference>
<sequence>PATGREKTMPHLVPKTSGSTRKIAIIGAGPSGLEAARVCAERGHSVVVFEANDRPGGQLLLAAKVERRRETIGIVDWLFAEVQRLYVELRFNCHAEVQDILAETPEVVIVATGGLPNTEFLQEGSDLVVPTWDILAGSIKPKKDILLFDDNGQHPGISCAEFLANPEIKLEYVTPERIIAPDVGGTNYPAYLRALHKNDVTITLDHRLIDVRRNASGLIAVLYNEYTHSNVERTTEQIVVEHGTLPLDELYLELRDQSSNGGEIDLEALVSGKTQNIVNNPDGKFQLFRVGDAVASRNVHSAIYDSLRLCK</sequence>
<keyword evidence="4" id="KW-0560">Oxidoreductase</keyword>
<evidence type="ECO:0000256" key="4">
    <source>
        <dbReference type="ARBA" id="ARBA00023002"/>
    </source>
</evidence>
<dbReference type="AlphaFoldDB" id="A0A382SHI2"/>
<dbReference type="EMBL" id="UINC01128709">
    <property type="protein sequence ID" value="SVD08638.1"/>
    <property type="molecule type" value="Genomic_DNA"/>
</dbReference>
<dbReference type="SUPFAM" id="SSF51905">
    <property type="entry name" value="FAD/NAD(P)-binding domain"/>
    <property type="match status" value="1"/>
</dbReference>
<dbReference type="Gene3D" id="3.50.50.60">
    <property type="entry name" value="FAD/NAD(P)-binding domain"/>
    <property type="match status" value="1"/>
</dbReference>
<dbReference type="GO" id="GO:0033543">
    <property type="term" value="P:fatty acid beta-oxidation, unsaturated, even number, reductase/isomerase pathway"/>
    <property type="evidence" value="ECO:0007669"/>
    <property type="project" value="TreeGrafter"/>
</dbReference>
<accession>A0A382SHI2</accession>
<evidence type="ECO:0000313" key="5">
    <source>
        <dbReference type="EMBL" id="SVD08638.1"/>
    </source>
</evidence>
<name>A0A382SHI2_9ZZZZ</name>
<keyword evidence="3" id="KW-0288">FMN</keyword>
<dbReference type="GO" id="GO:0008670">
    <property type="term" value="F:2,4-dienoyl-CoA reductase (NADPH) activity"/>
    <property type="evidence" value="ECO:0007669"/>
    <property type="project" value="TreeGrafter"/>
</dbReference>
<evidence type="ECO:0008006" key="6">
    <source>
        <dbReference type="Google" id="ProtNLM"/>
    </source>
</evidence>
<dbReference type="Pfam" id="PF13450">
    <property type="entry name" value="NAD_binding_8"/>
    <property type="match status" value="1"/>
</dbReference>
<organism evidence="5">
    <name type="scientific">marine metagenome</name>
    <dbReference type="NCBI Taxonomy" id="408172"/>
    <lineage>
        <taxon>unclassified sequences</taxon>
        <taxon>metagenomes</taxon>
        <taxon>ecological metagenomes</taxon>
    </lineage>
</organism>
<feature type="non-terminal residue" evidence="5">
    <location>
        <position position="311"/>
    </location>
</feature>
<keyword evidence="2" id="KW-0285">Flavoprotein</keyword>
<reference evidence="5" key="1">
    <citation type="submission" date="2018-05" db="EMBL/GenBank/DDBJ databases">
        <authorList>
            <person name="Lanie J.A."/>
            <person name="Ng W.-L."/>
            <person name="Kazmierczak K.M."/>
            <person name="Andrzejewski T.M."/>
            <person name="Davidsen T.M."/>
            <person name="Wayne K.J."/>
            <person name="Tettelin H."/>
            <person name="Glass J.I."/>
            <person name="Rusch D."/>
            <person name="Podicherti R."/>
            <person name="Tsui H.-C.T."/>
            <person name="Winkler M.E."/>
        </authorList>
    </citation>
    <scope>NUCLEOTIDE SEQUENCE</scope>
</reference>
<dbReference type="Gene3D" id="3.40.50.720">
    <property type="entry name" value="NAD(P)-binding Rossmann-like Domain"/>
    <property type="match status" value="1"/>
</dbReference>
<evidence type="ECO:0000256" key="3">
    <source>
        <dbReference type="ARBA" id="ARBA00022643"/>
    </source>
</evidence>
<gene>
    <name evidence="5" type="ORF">METZ01_LOCUS361492</name>
</gene>
<dbReference type="PRINTS" id="PR00419">
    <property type="entry name" value="ADXRDTASE"/>
</dbReference>
<evidence type="ECO:0000256" key="2">
    <source>
        <dbReference type="ARBA" id="ARBA00022630"/>
    </source>
</evidence>